<dbReference type="AlphaFoldDB" id="A0A8S0XAZ4"/>
<dbReference type="Proteomes" id="UP001071230">
    <property type="component" value="Unassembled WGS sequence"/>
</dbReference>
<dbReference type="KEGG" id="aacx:DEACI_1229"/>
<reference evidence="1" key="2">
    <citation type="submission" date="2020-01" db="EMBL/GenBank/DDBJ databases">
        <authorList>
            <person name="Hornung B."/>
        </authorList>
    </citation>
    <scope>NUCLEOTIDE SEQUENCE</scope>
    <source>
        <strain evidence="1">PacBioINE</strain>
    </source>
</reference>
<protein>
    <submittedName>
        <fullName evidence="1">Uncharacterized protein</fullName>
    </submittedName>
</protein>
<evidence type="ECO:0000313" key="3">
    <source>
        <dbReference type="Proteomes" id="UP001071230"/>
    </source>
</evidence>
<evidence type="ECO:0000313" key="1">
    <source>
        <dbReference type="EMBL" id="CAA7600576.1"/>
    </source>
</evidence>
<keyword evidence="3" id="KW-1185">Reference proteome</keyword>
<proteinExistence type="predicted"/>
<organism evidence="1">
    <name type="scientific">Acididesulfobacillus acetoxydans</name>
    <dbReference type="NCBI Taxonomy" id="1561005"/>
    <lineage>
        <taxon>Bacteria</taxon>
        <taxon>Bacillati</taxon>
        <taxon>Bacillota</taxon>
        <taxon>Clostridia</taxon>
        <taxon>Eubacteriales</taxon>
        <taxon>Peptococcaceae</taxon>
        <taxon>Acididesulfobacillus</taxon>
    </lineage>
</organism>
<sequence>MGQEYGAWSRSIMVGVTIYDVIARYGAWSKSMEHGAEVWSMRQEHGV</sequence>
<dbReference type="Proteomes" id="UP000836597">
    <property type="component" value="Chromosome"/>
</dbReference>
<evidence type="ECO:0000313" key="2">
    <source>
        <dbReference type="EMBL" id="CEJ06710.1"/>
    </source>
</evidence>
<dbReference type="EMBL" id="CDGJ01000032">
    <property type="protein sequence ID" value="CEJ06710.1"/>
    <property type="molecule type" value="Genomic_DNA"/>
</dbReference>
<accession>A0A8S0XAZ4</accession>
<gene>
    <name evidence="2" type="ORF">DEACI_1160</name>
    <name evidence="1" type="ORF">DEACI_1229</name>
</gene>
<reference evidence="2" key="1">
    <citation type="submission" date="2014-11" db="EMBL/GenBank/DDBJ databases">
        <authorList>
            <person name="Hornung B.V."/>
        </authorList>
    </citation>
    <scope>NUCLEOTIDE SEQUENCE</scope>
    <source>
        <strain evidence="2">INE</strain>
    </source>
</reference>
<dbReference type="EMBL" id="LR746496">
    <property type="protein sequence ID" value="CAA7600576.1"/>
    <property type="molecule type" value="Genomic_DNA"/>
</dbReference>
<name>A0A8S0XAZ4_9FIRM</name>